<evidence type="ECO:0000256" key="1">
    <source>
        <dbReference type="SAM" id="MobiDB-lite"/>
    </source>
</evidence>
<feature type="non-terminal residue" evidence="2">
    <location>
        <position position="90"/>
    </location>
</feature>
<comment type="caution">
    <text evidence="2">The sequence shown here is derived from an EMBL/GenBank/DDBJ whole genome shotgun (WGS) entry which is preliminary data.</text>
</comment>
<feature type="region of interest" description="Disordered" evidence="1">
    <location>
        <begin position="69"/>
        <end position="90"/>
    </location>
</feature>
<proteinExistence type="predicted"/>
<dbReference type="AlphaFoldDB" id="A0A699X8P5"/>
<accession>A0A699X8P5</accession>
<dbReference type="EMBL" id="BKCJ011830408">
    <property type="protein sequence ID" value="GFD56522.1"/>
    <property type="molecule type" value="Genomic_DNA"/>
</dbReference>
<name>A0A699X8P5_TANCI</name>
<feature type="non-terminal residue" evidence="2">
    <location>
        <position position="1"/>
    </location>
</feature>
<reference evidence="2" key="1">
    <citation type="journal article" date="2019" name="Sci. Rep.">
        <title>Draft genome of Tanacetum cinerariifolium, the natural source of mosquito coil.</title>
        <authorList>
            <person name="Yamashiro T."/>
            <person name="Shiraishi A."/>
            <person name="Satake H."/>
            <person name="Nakayama K."/>
        </authorList>
    </citation>
    <scope>NUCLEOTIDE SEQUENCE</scope>
</reference>
<sequence>PPCYFRGLAPEFGAAGRPVALLAATPAGAARAGSRYRPRIAAPHAAVAAVRAQPAVHLRHSGKLRAQYSQPGRVPGWAARATSQFGAASR</sequence>
<gene>
    <name evidence="2" type="ORF">Tci_928491</name>
</gene>
<organism evidence="2">
    <name type="scientific">Tanacetum cinerariifolium</name>
    <name type="common">Dalmatian daisy</name>
    <name type="synonym">Chrysanthemum cinerariifolium</name>
    <dbReference type="NCBI Taxonomy" id="118510"/>
    <lineage>
        <taxon>Eukaryota</taxon>
        <taxon>Viridiplantae</taxon>
        <taxon>Streptophyta</taxon>
        <taxon>Embryophyta</taxon>
        <taxon>Tracheophyta</taxon>
        <taxon>Spermatophyta</taxon>
        <taxon>Magnoliopsida</taxon>
        <taxon>eudicotyledons</taxon>
        <taxon>Gunneridae</taxon>
        <taxon>Pentapetalae</taxon>
        <taxon>asterids</taxon>
        <taxon>campanulids</taxon>
        <taxon>Asterales</taxon>
        <taxon>Asteraceae</taxon>
        <taxon>Asteroideae</taxon>
        <taxon>Anthemideae</taxon>
        <taxon>Anthemidinae</taxon>
        <taxon>Tanacetum</taxon>
    </lineage>
</organism>
<evidence type="ECO:0000313" key="2">
    <source>
        <dbReference type="EMBL" id="GFD56522.1"/>
    </source>
</evidence>
<feature type="compositionally biased region" description="Polar residues" evidence="1">
    <location>
        <begin position="81"/>
        <end position="90"/>
    </location>
</feature>
<protein>
    <submittedName>
        <fullName evidence="2">Uncharacterized protein</fullName>
    </submittedName>
</protein>